<keyword evidence="7 8" id="KW-0472">Membrane</keyword>
<dbReference type="GO" id="GO:0005886">
    <property type="term" value="C:plasma membrane"/>
    <property type="evidence" value="ECO:0007669"/>
    <property type="project" value="UniProtKB-SubCell"/>
</dbReference>
<comment type="subcellular location">
    <subcellularLocation>
        <location evidence="1">Cell membrane</location>
        <topology evidence="1">Multi-pass membrane protein</topology>
    </subcellularLocation>
</comment>
<accession>A0A9W6GR48</accession>
<dbReference type="InterPro" id="IPR051605">
    <property type="entry name" value="CstA"/>
</dbReference>
<keyword evidence="6 8" id="KW-1133">Transmembrane helix</keyword>
<reference evidence="10" key="1">
    <citation type="journal article" date="2023" name="Int. J. Syst. Evol. Microbiol.">
        <title>Methylocystis iwaonis sp. nov., a type II methane-oxidizing bacterium from surface soil of a rice paddy field in Japan, and emended description of the genus Methylocystis (ex Whittenbury et al. 1970) Bowman et al. 1993.</title>
        <authorList>
            <person name="Kaise H."/>
            <person name="Sawadogo J.B."/>
            <person name="Alam M.S."/>
            <person name="Ueno C."/>
            <person name="Dianou D."/>
            <person name="Shinjo R."/>
            <person name="Asakawa S."/>
        </authorList>
    </citation>
    <scope>NUCLEOTIDE SEQUENCE</scope>
    <source>
        <strain evidence="10">LMG27198</strain>
    </source>
</reference>
<feature type="transmembrane region" description="Helical" evidence="8">
    <location>
        <begin position="544"/>
        <end position="569"/>
    </location>
</feature>
<feature type="transmembrane region" description="Helical" evidence="8">
    <location>
        <begin position="220"/>
        <end position="239"/>
    </location>
</feature>
<feature type="transmembrane region" description="Helical" evidence="8">
    <location>
        <begin position="96"/>
        <end position="116"/>
    </location>
</feature>
<keyword evidence="3" id="KW-0813">Transport</keyword>
<name>A0A9W6GR48_9HYPH</name>
<protein>
    <submittedName>
        <fullName evidence="10">Carbon starvation protein A</fullName>
    </submittedName>
</protein>
<evidence type="ECO:0000313" key="11">
    <source>
        <dbReference type="Proteomes" id="UP001144323"/>
    </source>
</evidence>
<feature type="transmembrane region" description="Helical" evidence="8">
    <location>
        <begin position="633"/>
        <end position="654"/>
    </location>
</feature>
<feature type="transmembrane region" description="Helical" evidence="8">
    <location>
        <begin position="513"/>
        <end position="532"/>
    </location>
</feature>
<feature type="transmembrane region" description="Helical" evidence="8">
    <location>
        <begin position="163"/>
        <end position="186"/>
    </location>
</feature>
<evidence type="ECO:0000313" key="10">
    <source>
        <dbReference type="EMBL" id="GLI91366.1"/>
    </source>
</evidence>
<keyword evidence="4" id="KW-1003">Cell membrane</keyword>
<evidence type="ECO:0000259" key="9">
    <source>
        <dbReference type="Pfam" id="PF02554"/>
    </source>
</evidence>
<feature type="domain" description="CstA N-terminal" evidence="9">
    <location>
        <begin position="36"/>
        <end position="587"/>
    </location>
</feature>
<feature type="transmembrane region" description="Helical" evidence="8">
    <location>
        <begin position="287"/>
        <end position="305"/>
    </location>
</feature>
<evidence type="ECO:0000256" key="3">
    <source>
        <dbReference type="ARBA" id="ARBA00022448"/>
    </source>
</evidence>
<keyword evidence="5 8" id="KW-0812">Transmembrane</keyword>
<sequence>MQSRPSLLSLAPWALVFALAFYALYTLATVRGEPVNAMWLVTAAISVYAIGYRFYSRFIADTVLGLDARRRTPAHRRNDGLDYVPTDKWVLFGHHFAAIAGAGPLVGPVLAAQMGYLPGTLWLLTGVIFAGAVQDFLVLFISTRRDGRSLGDLIKTEMGEVPGVVAMVGILSIMIILLAVLALVVVKALADSPWGAFTVFATLPIAVFMGVYGRYIRPGHIGEMSLIGFVLLIASIAFGRTVSESALLAPLFTYKGETLAFMLIAYGFVASVLPVWLLLAPRDYLSTFLKIGTIASLALGIFIVWPDLQMPAVSRFIDGTGPVFAGSVFPFLFITIACGAVSGFHALVSSGTTPKMIADETQTRFIGYGAMLMESFVAIMALIAATVLEPGVYFAMNSAPGVIGATPEAAAHAISAWGFAVTPETLTGVAQEMGEKSILSRTGGAPTLAVGMAHILSSVIGGAAAKSFWYHFAILFEALFILTTIDAGTRVARFMIQDLIGTFVPAFRKTNAWGPNIAATAIAVTGWGYFLYQGVIDPLGGINTLWPLFGIANQMLAAMALTLCVVVLFRMKRERYAFVAVVPTAWLEKIFHEDPRIGFLAHAKKFTGALDKGQLLAPAKSVEEMHRVIFNDYVDAGLCAIYIVLVLSILGFALRAIKAARASEVVTTRETSDEMLQPAGA</sequence>
<evidence type="ECO:0000256" key="8">
    <source>
        <dbReference type="SAM" id="Phobius"/>
    </source>
</evidence>
<evidence type="ECO:0000256" key="6">
    <source>
        <dbReference type="ARBA" id="ARBA00022989"/>
    </source>
</evidence>
<dbReference type="Pfam" id="PF02554">
    <property type="entry name" value="CstA"/>
    <property type="match status" value="1"/>
</dbReference>
<organism evidence="10 11">
    <name type="scientific">Methylocystis echinoides</name>
    <dbReference type="NCBI Taxonomy" id="29468"/>
    <lineage>
        <taxon>Bacteria</taxon>
        <taxon>Pseudomonadati</taxon>
        <taxon>Pseudomonadota</taxon>
        <taxon>Alphaproteobacteria</taxon>
        <taxon>Hyphomicrobiales</taxon>
        <taxon>Methylocystaceae</taxon>
        <taxon>Methylocystis</taxon>
    </lineage>
</organism>
<dbReference type="EMBL" id="BSEC01000001">
    <property type="protein sequence ID" value="GLI91366.1"/>
    <property type="molecule type" value="Genomic_DNA"/>
</dbReference>
<feature type="transmembrane region" description="Helical" evidence="8">
    <location>
        <begin position="468"/>
        <end position="492"/>
    </location>
</feature>
<feature type="transmembrane region" description="Helical" evidence="8">
    <location>
        <begin position="325"/>
        <end position="344"/>
    </location>
</feature>
<evidence type="ECO:0000256" key="4">
    <source>
        <dbReference type="ARBA" id="ARBA00022475"/>
    </source>
</evidence>
<evidence type="ECO:0000256" key="2">
    <source>
        <dbReference type="ARBA" id="ARBA00007755"/>
    </source>
</evidence>
<feature type="transmembrane region" description="Helical" evidence="8">
    <location>
        <begin position="259"/>
        <end position="280"/>
    </location>
</feature>
<dbReference type="InterPro" id="IPR003706">
    <property type="entry name" value="CstA_N"/>
</dbReference>
<dbReference type="PANTHER" id="PTHR30252">
    <property type="entry name" value="INNER MEMBRANE PEPTIDE TRANSPORTER"/>
    <property type="match status" value="1"/>
</dbReference>
<feature type="transmembrane region" description="Helical" evidence="8">
    <location>
        <begin position="37"/>
        <end position="55"/>
    </location>
</feature>
<dbReference type="RefSeq" id="WP_281799977.1">
    <property type="nucleotide sequence ID" value="NZ_BSEC01000001.1"/>
</dbReference>
<feature type="transmembrane region" description="Helical" evidence="8">
    <location>
        <begin position="7"/>
        <end position="25"/>
    </location>
</feature>
<evidence type="ECO:0000256" key="5">
    <source>
        <dbReference type="ARBA" id="ARBA00022692"/>
    </source>
</evidence>
<dbReference type="Proteomes" id="UP001144323">
    <property type="component" value="Unassembled WGS sequence"/>
</dbReference>
<dbReference type="PANTHER" id="PTHR30252:SF3">
    <property type="entry name" value="PYRUVATE_PROTON SYMPORTER BTST"/>
    <property type="match status" value="1"/>
</dbReference>
<proteinExistence type="inferred from homology"/>
<dbReference type="AlphaFoldDB" id="A0A9W6GR48"/>
<evidence type="ECO:0000256" key="1">
    <source>
        <dbReference type="ARBA" id="ARBA00004651"/>
    </source>
</evidence>
<keyword evidence="11" id="KW-1185">Reference proteome</keyword>
<feature type="transmembrane region" description="Helical" evidence="8">
    <location>
        <begin position="365"/>
        <end position="388"/>
    </location>
</feature>
<dbReference type="GO" id="GO:0009267">
    <property type="term" value="P:cellular response to starvation"/>
    <property type="evidence" value="ECO:0007669"/>
    <property type="project" value="InterPro"/>
</dbReference>
<feature type="transmembrane region" description="Helical" evidence="8">
    <location>
        <begin position="122"/>
        <end position="142"/>
    </location>
</feature>
<comment type="similarity">
    <text evidence="2">Belongs to the peptide transporter carbon starvation (CstA) (TC 2.A.114) family.</text>
</comment>
<evidence type="ECO:0000256" key="7">
    <source>
        <dbReference type="ARBA" id="ARBA00023136"/>
    </source>
</evidence>
<feature type="transmembrane region" description="Helical" evidence="8">
    <location>
        <begin position="192"/>
        <end position="213"/>
    </location>
</feature>
<gene>
    <name evidence="10" type="primary">cstA</name>
    <name evidence="10" type="ORF">LMG27198_03580</name>
</gene>
<comment type="caution">
    <text evidence="10">The sequence shown here is derived from an EMBL/GenBank/DDBJ whole genome shotgun (WGS) entry which is preliminary data.</text>
</comment>